<dbReference type="GO" id="GO:0004803">
    <property type="term" value="F:transposase activity"/>
    <property type="evidence" value="ECO:0007669"/>
    <property type="project" value="InterPro"/>
</dbReference>
<evidence type="ECO:0000259" key="1">
    <source>
        <dbReference type="SMART" id="SM01321"/>
    </source>
</evidence>
<dbReference type="PANTHER" id="PTHR36966:SF1">
    <property type="entry name" value="REP-ASSOCIATED TYROSINE TRANSPOSASE"/>
    <property type="match status" value="1"/>
</dbReference>
<dbReference type="InterPro" id="IPR052715">
    <property type="entry name" value="RAYT_transposase"/>
</dbReference>
<comment type="caution">
    <text evidence="2">The sequence shown here is derived from an EMBL/GenBank/DDBJ whole genome shotgun (WGS) entry which is preliminary data.</text>
</comment>
<gene>
    <name evidence="2" type="ORF">DSM107010_53610</name>
</gene>
<dbReference type="Proteomes" id="UP000282574">
    <property type="component" value="Unassembled WGS sequence"/>
</dbReference>
<organism evidence="2 3">
    <name type="scientific">Chroococcidiopsis cubana SAG 39.79</name>
    <dbReference type="NCBI Taxonomy" id="388085"/>
    <lineage>
        <taxon>Bacteria</taxon>
        <taxon>Bacillati</taxon>
        <taxon>Cyanobacteriota</taxon>
        <taxon>Cyanophyceae</taxon>
        <taxon>Chroococcidiopsidales</taxon>
        <taxon>Chroococcidiopsidaceae</taxon>
        <taxon>Chroococcidiopsis</taxon>
    </lineage>
</organism>
<dbReference type="GO" id="GO:0043565">
    <property type="term" value="F:sequence-specific DNA binding"/>
    <property type="evidence" value="ECO:0007669"/>
    <property type="project" value="TreeGrafter"/>
</dbReference>
<dbReference type="InterPro" id="IPR036515">
    <property type="entry name" value="Transposase_17_sf"/>
</dbReference>
<dbReference type="AlphaFoldDB" id="A0AB37UCY2"/>
<dbReference type="SUPFAM" id="SSF143422">
    <property type="entry name" value="Transposase IS200-like"/>
    <property type="match status" value="1"/>
</dbReference>
<keyword evidence="3" id="KW-1185">Reference proteome</keyword>
<dbReference type="EMBL" id="RSCK01000071">
    <property type="protein sequence ID" value="RUT06254.1"/>
    <property type="molecule type" value="Genomic_DNA"/>
</dbReference>
<evidence type="ECO:0000313" key="3">
    <source>
        <dbReference type="Proteomes" id="UP000282574"/>
    </source>
</evidence>
<proteinExistence type="predicted"/>
<dbReference type="InterPro" id="IPR002686">
    <property type="entry name" value="Transposase_17"/>
</dbReference>
<dbReference type="RefSeq" id="WP_106167247.1">
    <property type="nucleotide sequence ID" value="NZ_JAVKZF010000002.1"/>
</dbReference>
<dbReference type="Gene3D" id="3.30.70.1290">
    <property type="entry name" value="Transposase IS200-like"/>
    <property type="match status" value="1"/>
</dbReference>
<evidence type="ECO:0000313" key="2">
    <source>
        <dbReference type="EMBL" id="RUT06254.1"/>
    </source>
</evidence>
<dbReference type="PANTHER" id="PTHR36966">
    <property type="entry name" value="REP-ASSOCIATED TYROSINE TRANSPOSASE"/>
    <property type="match status" value="1"/>
</dbReference>
<sequence length="199" mass="23223">MKYDPQKHHRRSIRLKGYDYTQPGAYFITICAWQKVCLFGEIIDKKMRSNRYGEVIQYNWFDLMRRYSDIQLDAFVTMPNHVHGIIWLLDPHGVGAGLESLCVGNTNIADEPTPTVYGDDAKSKSAKYCGLPEIIQGFKTASATRINQLRRTTGVPVWQRNYYEHIIRDDIALQNIRKYIMDNPLSWQQDKLYQNSQRS</sequence>
<name>A0AB37UCY2_9CYAN</name>
<accession>A0AB37UCY2</accession>
<dbReference type="GO" id="GO:0006313">
    <property type="term" value="P:DNA transposition"/>
    <property type="evidence" value="ECO:0007669"/>
    <property type="project" value="InterPro"/>
</dbReference>
<protein>
    <recommendedName>
        <fullName evidence="1">Transposase IS200-like domain-containing protein</fullName>
    </recommendedName>
</protein>
<reference evidence="2 3" key="1">
    <citation type="journal article" date="2019" name="Genome Biol. Evol.">
        <title>Day and night: Metabolic profiles and evolutionary relationships of six axenic non-marine cyanobacteria.</title>
        <authorList>
            <person name="Will S.E."/>
            <person name="Henke P."/>
            <person name="Boedeker C."/>
            <person name="Huang S."/>
            <person name="Brinkmann H."/>
            <person name="Rohde M."/>
            <person name="Jarek M."/>
            <person name="Friedl T."/>
            <person name="Seufert S."/>
            <person name="Schumacher M."/>
            <person name="Overmann J."/>
            <person name="Neumann-Schaal M."/>
            <person name="Petersen J."/>
        </authorList>
    </citation>
    <scope>NUCLEOTIDE SEQUENCE [LARGE SCALE GENOMIC DNA]</scope>
    <source>
        <strain evidence="2 3">SAG 39.79</strain>
    </source>
</reference>
<dbReference type="SMART" id="SM01321">
    <property type="entry name" value="Y1_Tnp"/>
    <property type="match status" value="1"/>
</dbReference>
<feature type="domain" description="Transposase IS200-like" evidence="1">
    <location>
        <begin position="21"/>
        <end position="183"/>
    </location>
</feature>